<dbReference type="RefSeq" id="WP_202250636.1">
    <property type="nucleotide sequence ID" value="NZ_JAESJG010000163.1"/>
</dbReference>
<protein>
    <recommendedName>
        <fullName evidence="5">Lipoprotein</fullName>
    </recommendedName>
</protein>
<sequence>MENKGIITISAFLSCLMMSCSQSGITALDNLTSTASNDGEYRKPFNLNYPMQSRFLSVNGLLPVPGPASSCLASSFRVANSIICFSPTKNTYVLTRRFPYQGSKNAQNDLKALRDNLTALQIKVAKLITEDAAGEERAANSTARDVLTSAAKISETIKSNNYFIFRWLGSASTDAGGNVGANYSARAAANRSSSGIVIVAGLQVSQLMIGRSDFKSVFCPAPRATKIATLTMSAEHLLYLTDANLGAAIEGTLKSDLKDIWSELSPETKIALNAYAQIGRAQENQGMFSAPTATTDDLPTALHPNNSKQVFYATMTDIETLVRAMGQDCRSD</sequence>
<evidence type="ECO:0008006" key="5">
    <source>
        <dbReference type="Google" id="ProtNLM"/>
    </source>
</evidence>
<feature type="signal peptide" evidence="2">
    <location>
        <begin position="1"/>
        <end position="23"/>
    </location>
</feature>
<evidence type="ECO:0000313" key="3">
    <source>
        <dbReference type="EMBL" id="MBL3611164.1"/>
    </source>
</evidence>
<proteinExistence type="predicted"/>
<comment type="caution">
    <text evidence="3">The sequence shown here is derived from an EMBL/GenBank/DDBJ whole genome shotgun (WGS) entry which is preliminary data.</text>
</comment>
<organism evidence="3 4">
    <name type="scientific">Rhodovulum sulfidophilum</name>
    <name type="common">Rhodobacter sulfidophilus</name>
    <dbReference type="NCBI Taxonomy" id="35806"/>
    <lineage>
        <taxon>Bacteria</taxon>
        <taxon>Pseudomonadati</taxon>
        <taxon>Pseudomonadota</taxon>
        <taxon>Alphaproteobacteria</taxon>
        <taxon>Rhodobacterales</taxon>
        <taxon>Paracoccaceae</taxon>
        <taxon>Rhodovulum</taxon>
    </lineage>
</organism>
<keyword evidence="4" id="KW-1185">Reference proteome</keyword>
<dbReference type="PROSITE" id="PS51257">
    <property type="entry name" value="PROKAR_LIPOPROTEIN"/>
    <property type="match status" value="1"/>
</dbReference>
<gene>
    <name evidence="3" type="ORF">JMM60_20780</name>
</gene>
<evidence type="ECO:0000256" key="2">
    <source>
        <dbReference type="SAM" id="SignalP"/>
    </source>
</evidence>
<feature type="coiled-coil region" evidence="1">
    <location>
        <begin position="103"/>
        <end position="130"/>
    </location>
</feature>
<name>A0ABS1RYJ4_RHOSU</name>
<evidence type="ECO:0000256" key="1">
    <source>
        <dbReference type="SAM" id="Coils"/>
    </source>
</evidence>
<evidence type="ECO:0000313" key="4">
    <source>
        <dbReference type="Proteomes" id="UP000604473"/>
    </source>
</evidence>
<accession>A0ABS1RYJ4</accession>
<keyword evidence="1" id="KW-0175">Coiled coil</keyword>
<keyword evidence="2" id="KW-0732">Signal</keyword>
<reference evidence="3 4" key="1">
    <citation type="submission" date="2021-01" db="EMBL/GenBank/DDBJ databases">
        <title>Draft genomes of Rhodovulum sulfidophilum.</title>
        <authorList>
            <person name="Guzman M.S."/>
        </authorList>
    </citation>
    <scope>NUCLEOTIDE SEQUENCE [LARGE SCALE GENOMIC DNA]</scope>
    <source>
        <strain evidence="3 4">AB35</strain>
    </source>
</reference>
<dbReference type="Proteomes" id="UP000604473">
    <property type="component" value="Unassembled WGS sequence"/>
</dbReference>
<feature type="chain" id="PRO_5046308655" description="Lipoprotein" evidence="2">
    <location>
        <begin position="24"/>
        <end position="332"/>
    </location>
</feature>
<dbReference type="EMBL" id="JAESJJ010000049">
    <property type="protein sequence ID" value="MBL3611164.1"/>
    <property type="molecule type" value="Genomic_DNA"/>
</dbReference>